<proteinExistence type="predicted"/>
<gene>
    <name evidence="1" type="ORF">Psi02_64970</name>
</gene>
<keyword evidence="2" id="KW-1185">Reference proteome</keyword>
<accession>A0A8J3XV09</accession>
<reference evidence="1" key="1">
    <citation type="submission" date="2021-01" db="EMBL/GenBank/DDBJ databases">
        <title>Whole genome shotgun sequence of Planotetraspora silvatica NBRC 100141.</title>
        <authorList>
            <person name="Komaki H."/>
            <person name="Tamura T."/>
        </authorList>
    </citation>
    <scope>NUCLEOTIDE SEQUENCE</scope>
    <source>
        <strain evidence="1">NBRC 100141</strain>
    </source>
</reference>
<protein>
    <submittedName>
        <fullName evidence="1">Uncharacterized protein</fullName>
    </submittedName>
</protein>
<name>A0A8J3XV09_9ACTN</name>
<evidence type="ECO:0000313" key="1">
    <source>
        <dbReference type="EMBL" id="GII50073.1"/>
    </source>
</evidence>
<evidence type="ECO:0000313" key="2">
    <source>
        <dbReference type="Proteomes" id="UP000644610"/>
    </source>
</evidence>
<dbReference type="AlphaFoldDB" id="A0A8J3XV09"/>
<comment type="caution">
    <text evidence="1">The sequence shown here is derived from an EMBL/GenBank/DDBJ whole genome shotgun (WGS) entry which is preliminary data.</text>
</comment>
<organism evidence="1 2">
    <name type="scientific">Planotetraspora silvatica</name>
    <dbReference type="NCBI Taxonomy" id="234614"/>
    <lineage>
        <taxon>Bacteria</taxon>
        <taxon>Bacillati</taxon>
        <taxon>Actinomycetota</taxon>
        <taxon>Actinomycetes</taxon>
        <taxon>Streptosporangiales</taxon>
        <taxon>Streptosporangiaceae</taxon>
        <taxon>Planotetraspora</taxon>
    </lineage>
</organism>
<sequence length="171" mass="18014">MSFPVTFTNPWKSFPTTVCPLPEKTWSPVTTVSGVPSGTPVVAALGRPDGDLRARARRASGVGLTFGFLVRACRTEDVARGKGVASPEVSASGTAFPPPNVAWSLVSAVEAPQPESRIAVITIATPVALADLTDAPFRRVRLNAPGRRPGITDPYINALPALGNRTIVTIW</sequence>
<dbReference type="EMBL" id="BOOQ01000048">
    <property type="protein sequence ID" value="GII50073.1"/>
    <property type="molecule type" value="Genomic_DNA"/>
</dbReference>
<dbReference type="Proteomes" id="UP000644610">
    <property type="component" value="Unassembled WGS sequence"/>
</dbReference>